<reference evidence="9" key="1">
    <citation type="submission" date="2014-10" db="EMBL/GenBank/DDBJ databases">
        <title>Genome sequencing of Vitellibacter sp. D-24.</title>
        <authorList>
            <person name="Thevarajoo S."/>
            <person name="Selvaratnam C."/>
            <person name="Goh K.M."/>
            <person name="Chong C.S."/>
        </authorList>
    </citation>
    <scope>NUCLEOTIDE SEQUENCE [LARGE SCALE GENOMIC DNA]</scope>
    <source>
        <strain evidence="9">D-24</strain>
    </source>
</reference>
<dbReference type="OrthoDB" id="9809288at2"/>
<dbReference type="Gene3D" id="3.40.109.10">
    <property type="entry name" value="NADH Oxidase"/>
    <property type="match status" value="1"/>
</dbReference>
<dbReference type="PANTHER" id="PTHR43673">
    <property type="entry name" value="NAD(P)H NITROREDUCTASE YDGI-RELATED"/>
    <property type="match status" value="1"/>
</dbReference>
<evidence type="ECO:0000256" key="1">
    <source>
        <dbReference type="ARBA" id="ARBA00001917"/>
    </source>
</evidence>
<dbReference type="EMBL" id="JRWG01000003">
    <property type="protein sequence ID" value="KXO00032.1"/>
    <property type="molecule type" value="Genomic_DNA"/>
</dbReference>
<dbReference type="Proteomes" id="UP000070138">
    <property type="component" value="Unassembled WGS sequence"/>
</dbReference>
<comment type="cofactor">
    <cofactor evidence="1">
        <name>FMN</name>
        <dbReference type="ChEBI" id="CHEBI:58210"/>
    </cofactor>
</comment>
<keyword evidence="9" id="KW-1185">Reference proteome</keyword>
<comment type="caution">
    <text evidence="8">The sequence shown here is derived from an EMBL/GenBank/DDBJ whole genome shotgun (WGS) entry which is preliminary data.</text>
</comment>
<feature type="domain" description="Nitroreductase" evidence="7">
    <location>
        <begin position="10"/>
        <end position="187"/>
    </location>
</feature>
<dbReference type="InterPro" id="IPR000415">
    <property type="entry name" value="Nitroreductase-like"/>
</dbReference>
<gene>
    <name evidence="8" type="ORF">LS48_06015</name>
</gene>
<evidence type="ECO:0000259" key="7">
    <source>
        <dbReference type="Pfam" id="PF00881"/>
    </source>
</evidence>
<accession>A0A137RIM5</accession>
<name>A0A137RIM5_9FLAO</name>
<sequence>MPSKTIERLQWRYATKRFDSSRILSEEKLDILKETFNLTATSYGLQPLKLVVISNAELKAQLMPLTYNQPQVRDASHVLILCVEKKINENFIIDHFKRVEGQRNTPRTILEPFEKNLIASFSEKNSEEIKDWMINQLYLTLGALLTVCAVEKIDACPMEGFQPKKYDELLGLDKKGLESVIVLPVGYRDESDFFINLKKVRRGVDELIIEIN</sequence>
<keyword evidence="6" id="KW-0560">Oxidoreductase</keyword>
<evidence type="ECO:0000313" key="9">
    <source>
        <dbReference type="Proteomes" id="UP000070138"/>
    </source>
</evidence>
<dbReference type="AlphaFoldDB" id="A0A137RIM5"/>
<evidence type="ECO:0000313" key="8">
    <source>
        <dbReference type="EMBL" id="KXO00032.1"/>
    </source>
</evidence>
<keyword evidence="3" id="KW-0285">Flavoprotein</keyword>
<evidence type="ECO:0000256" key="4">
    <source>
        <dbReference type="ARBA" id="ARBA00022643"/>
    </source>
</evidence>
<keyword evidence="4" id="KW-0288">FMN</keyword>
<dbReference type="GO" id="GO:0016491">
    <property type="term" value="F:oxidoreductase activity"/>
    <property type="evidence" value="ECO:0007669"/>
    <property type="project" value="UniProtKB-KW"/>
</dbReference>
<dbReference type="InterPro" id="IPR033878">
    <property type="entry name" value="NfsB-like"/>
</dbReference>
<organism evidence="8 9">
    <name type="scientific">Aequorivita aquimaris</name>
    <dbReference type="NCBI Taxonomy" id="1548749"/>
    <lineage>
        <taxon>Bacteria</taxon>
        <taxon>Pseudomonadati</taxon>
        <taxon>Bacteroidota</taxon>
        <taxon>Flavobacteriia</taxon>
        <taxon>Flavobacteriales</taxon>
        <taxon>Flavobacteriaceae</taxon>
        <taxon>Aequorivita</taxon>
    </lineage>
</organism>
<proteinExistence type="inferred from homology"/>
<protein>
    <submittedName>
        <fullName evidence="8">Nitroreductase</fullName>
    </submittedName>
</protein>
<dbReference type="Pfam" id="PF00881">
    <property type="entry name" value="Nitroreductase"/>
    <property type="match status" value="1"/>
</dbReference>
<dbReference type="RefSeq" id="WP_062621011.1">
    <property type="nucleotide sequence ID" value="NZ_JRWG01000003.1"/>
</dbReference>
<dbReference type="InterPro" id="IPR029479">
    <property type="entry name" value="Nitroreductase"/>
</dbReference>
<dbReference type="CDD" id="cd02149">
    <property type="entry name" value="NfsB-like"/>
    <property type="match status" value="1"/>
</dbReference>
<dbReference type="STRING" id="1548749.LS48_06015"/>
<evidence type="ECO:0000256" key="2">
    <source>
        <dbReference type="ARBA" id="ARBA00007118"/>
    </source>
</evidence>
<evidence type="ECO:0000256" key="3">
    <source>
        <dbReference type="ARBA" id="ARBA00022630"/>
    </source>
</evidence>
<evidence type="ECO:0000256" key="5">
    <source>
        <dbReference type="ARBA" id="ARBA00022857"/>
    </source>
</evidence>
<dbReference type="PATRIC" id="fig|1548749.3.peg.1275"/>
<dbReference type="PANTHER" id="PTHR43673:SF2">
    <property type="entry name" value="NITROREDUCTASE"/>
    <property type="match status" value="1"/>
</dbReference>
<evidence type="ECO:0000256" key="6">
    <source>
        <dbReference type="ARBA" id="ARBA00023002"/>
    </source>
</evidence>
<keyword evidence="5" id="KW-0521">NADP</keyword>
<comment type="similarity">
    <text evidence="2">Belongs to the nitroreductase family.</text>
</comment>
<dbReference type="SUPFAM" id="SSF55469">
    <property type="entry name" value="FMN-dependent nitroreductase-like"/>
    <property type="match status" value="1"/>
</dbReference>
<reference evidence="8 9" key="2">
    <citation type="journal article" date="2016" name="Int. J. Syst. Evol. Microbiol.">
        <title>Vitellibacter aquimaris sp. nov., a marine bacterium isolated from seawater.</title>
        <authorList>
            <person name="Thevarajoo S."/>
            <person name="Selvaratnam C."/>
            <person name="Goh K.M."/>
            <person name="Hong K.W."/>
            <person name="Chan X.Y."/>
            <person name="Chan K.G."/>
            <person name="Chong C.S."/>
        </authorList>
    </citation>
    <scope>NUCLEOTIDE SEQUENCE [LARGE SCALE GENOMIC DNA]</scope>
    <source>
        <strain evidence="8 9">D-24</strain>
    </source>
</reference>